<feature type="transmembrane region" description="Helical" evidence="10">
    <location>
        <begin position="196"/>
        <end position="216"/>
    </location>
</feature>
<feature type="transmembrane region" description="Helical" evidence="10">
    <location>
        <begin position="385"/>
        <end position="406"/>
    </location>
</feature>
<accession>A0A174H6W2</accession>
<dbReference type="GO" id="GO:0042910">
    <property type="term" value="F:xenobiotic transmembrane transporter activity"/>
    <property type="evidence" value="ECO:0007669"/>
    <property type="project" value="InterPro"/>
</dbReference>
<evidence type="ECO:0000256" key="9">
    <source>
        <dbReference type="ARBA" id="ARBA00023251"/>
    </source>
</evidence>
<protein>
    <recommendedName>
        <fullName evidence="3">Multidrug export protein MepA</fullName>
    </recommendedName>
</protein>
<dbReference type="Proteomes" id="UP000095594">
    <property type="component" value="Unassembled WGS sequence"/>
</dbReference>
<dbReference type="PIRSF" id="PIRSF006603">
    <property type="entry name" value="DinF"/>
    <property type="match status" value="1"/>
</dbReference>
<reference evidence="11 12" key="1">
    <citation type="submission" date="2015-09" db="EMBL/GenBank/DDBJ databases">
        <authorList>
            <consortium name="Pathogen Informatics"/>
        </authorList>
    </citation>
    <scope>NUCLEOTIDE SEQUENCE [LARGE SCALE GENOMIC DNA]</scope>
    <source>
        <strain evidence="11 12">2789STDY5834856</strain>
    </source>
</reference>
<dbReference type="NCBIfam" id="TIGR00797">
    <property type="entry name" value="matE"/>
    <property type="match status" value="1"/>
</dbReference>
<dbReference type="InterPro" id="IPR051327">
    <property type="entry name" value="MATE_MepA_subfamily"/>
</dbReference>
<feature type="transmembrane region" description="Helical" evidence="10">
    <location>
        <begin position="135"/>
        <end position="152"/>
    </location>
</feature>
<keyword evidence="9" id="KW-0046">Antibiotic resistance</keyword>
<feature type="transmembrane region" description="Helical" evidence="10">
    <location>
        <begin position="271"/>
        <end position="293"/>
    </location>
</feature>
<dbReference type="PANTHER" id="PTHR43823:SF3">
    <property type="entry name" value="MULTIDRUG EXPORT PROTEIN MEPA"/>
    <property type="match status" value="1"/>
</dbReference>
<dbReference type="GO" id="GO:0046677">
    <property type="term" value="P:response to antibiotic"/>
    <property type="evidence" value="ECO:0007669"/>
    <property type="project" value="UniProtKB-KW"/>
</dbReference>
<dbReference type="InterPro" id="IPR002528">
    <property type="entry name" value="MATE_fam"/>
</dbReference>
<dbReference type="GO" id="GO:0015297">
    <property type="term" value="F:antiporter activity"/>
    <property type="evidence" value="ECO:0007669"/>
    <property type="project" value="InterPro"/>
</dbReference>
<feature type="transmembrane region" description="Helical" evidence="10">
    <location>
        <begin position="54"/>
        <end position="80"/>
    </location>
</feature>
<evidence type="ECO:0000256" key="4">
    <source>
        <dbReference type="ARBA" id="ARBA00022448"/>
    </source>
</evidence>
<gene>
    <name evidence="11" type="primary">mepA_8</name>
    <name evidence="11" type="ORF">ERS852471_02081</name>
</gene>
<dbReference type="RefSeq" id="WP_055266312.1">
    <property type="nucleotide sequence ID" value="NZ_CABIXQ010000013.1"/>
</dbReference>
<feature type="transmembrane region" description="Helical" evidence="10">
    <location>
        <begin position="237"/>
        <end position="259"/>
    </location>
</feature>
<dbReference type="CDD" id="cd13143">
    <property type="entry name" value="MATE_MepA_like"/>
    <property type="match status" value="1"/>
</dbReference>
<evidence type="ECO:0000313" key="11">
    <source>
        <dbReference type="EMBL" id="CUO69941.1"/>
    </source>
</evidence>
<comment type="similarity">
    <text evidence="2">Belongs to the multi antimicrobial extrusion (MATE) (TC 2.A.66.1) family. MepA subfamily.</text>
</comment>
<evidence type="ECO:0000256" key="3">
    <source>
        <dbReference type="ARBA" id="ARBA00022106"/>
    </source>
</evidence>
<evidence type="ECO:0000256" key="6">
    <source>
        <dbReference type="ARBA" id="ARBA00022692"/>
    </source>
</evidence>
<feature type="transmembrane region" description="Helical" evidence="10">
    <location>
        <begin position="164"/>
        <end position="184"/>
    </location>
</feature>
<evidence type="ECO:0000256" key="5">
    <source>
        <dbReference type="ARBA" id="ARBA00022475"/>
    </source>
</evidence>
<keyword evidence="8 10" id="KW-0472">Membrane</keyword>
<name>A0A174H6W2_9CLOT</name>
<comment type="subcellular location">
    <subcellularLocation>
        <location evidence="1">Cell membrane</location>
        <topology evidence="1">Multi-pass membrane protein</topology>
    </subcellularLocation>
</comment>
<dbReference type="AlphaFoldDB" id="A0A174H6W2"/>
<organism evidence="11 12">
    <name type="scientific">Clostridium disporicum</name>
    <dbReference type="NCBI Taxonomy" id="84024"/>
    <lineage>
        <taxon>Bacteria</taxon>
        <taxon>Bacillati</taxon>
        <taxon>Bacillota</taxon>
        <taxon>Clostridia</taxon>
        <taxon>Eubacteriales</taxon>
        <taxon>Clostridiaceae</taxon>
        <taxon>Clostridium</taxon>
    </lineage>
</organism>
<sequence length="449" mass="49120">MDINEVLNMNIFKVWSKFVVASMVGIVLNTIYTMVDGIFVGQGVGEAGLAGVNIAWPAVTLVVGIGLMIGIGTSSIIAIHMGRGHKEKAEKCLGTAIKSIIIIGSIVMILGLIFREPIIKMLGATADTIGYARDYYTIIFIISIPYIFSTALNPIVRTGGRPDLSMIMIGVGAIANIILDWLFVMKLGYGVKGAALATSASIFISMVISLLHFLKGKSNIKIKKEYFKIDLRNLKKILKIGFVSFAVQLSYGIILLVQNRTMFAYGNTVDVAIYTVATYINCFLVNTCMGIAQGLQPLIGYHYGANKLERMKKLLYITIVICVIGGVLVYTSIVFYGREMISIFGIGSESLDFAYDKILIYCIGSPIIGTIFTMSGYFQAIGKNIYANIISIGRGFVFQFLFTLILPPFIGVTGVFLSLPLAELITLIILVYIIFVESNKRSKQNVLKV</sequence>
<dbReference type="GO" id="GO:0005886">
    <property type="term" value="C:plasma membrane"/>
    <property type="evidence" value="ECO:0007669"/>
    <property type="project" value="UniProtKB-SubCell"/>
</dbReference>
<evidence type="ECO:0000313" key="12">
    <source>
        <dbReference type="Proteomes" id="UP000095594"/>
    </source>
</evidence>
<feature type="transmembrane region" description="Helical" evidence="10">
    <location>
        <begin position="92"/>
        <end position="115"/>
    </location>
</feature>
<dbReference type="EMBL" id="CYZX01000013">
    <property type="protein sequence ID" value="CUO69941.1"/>
    <property type="molecule type" value="Genomic_DNA"/>
</dbReference>
<keyword evidence="6 10" id="KW-0812">Transmembrane</keyword>
<evidence type="ECO:0000256" key="10">
    <source>
        <dbReference type="SAM" id="Phobius"/>
    </source>
</evidence>
<keyword evidence="7 10" id="KW-1133">Transmembrane helix</keyword>
<dbReference type="PANTHER" id="PTHR43823">
    <property type="entry name" value="SPORULATION PROTEIN YKVU"/>
    <property type="match status" value="1"/>
</dbReference>
<feature type="transmembrane region" description="Helical" evidence="10">
    <location>
        <begin position="358"/>
        <end position="378"/>
    </location>
</feature>
<evidence type="ECO:0000256" key="7">
    <source>
        <dbReference type="ARBA" id="ARBA00022989"/>
    </source>
</evidence>
<evidence type="ECO:0000256" key="2">
    <source>
        <dbReference type="ARBA" id="ARBA00008417"/>
    </source>
</evidence>
<keyword evidence="5" id="KW-1003">Cell membrane</keyword>
<keyword evidence="4" id="KW-0813">Transport</keyword>
<feature type="transmembrane region" description="Helical" evidence="10">
    <location>
        <begin position="314"/>
        <end position="338"/>
    </location>
</feature>
<evidence type="ECO:0000256" key="1">
    <source>
        <dbReference type="ARBA" id="ARBA00004651"/>
    </source>
</evidence>
<evidence type="ECO:0000256" key="8">
    <source>
        <dbReference type="ARBA" id="ARBA00023136"/>
    </source>
</evidence>
<dbReference type="InterPro" id="IPR045070">
    <property type="entry name" value="MATE_MepA-like"/>
</dbReference>
<dbReference type="InterPro" id="IPR048279">
    <property type="entry name" value="MdtK-like"/>
</dbReference>
<feature type="transmembrane region" description="Helical" evidence="10">
    <location>
        <begin position="12"/>
        <end position="34"/>
    </location>
</feature>
<proteinExistence type="inferred from homology"/>
<feature type="transmembrane region" description="Helical" evidence="10">
    <location>
        <begin position="412"/>
        <end position="435"/>
    </location>
</feature>
<dbReference type="Pfam" id="PF01554">
    <property type="entry name" value="MatE"/>
    <property type="match status" value="2"/>
</dbReference>
<dbReference type="OrthoDB" id="305360at2"/>